<comment type="caution">
    <text evidence="2">The sequence shown here is derived from an EMBL/GenBank/DDBJ whole genome shotgun (WGS) entry which is preliminary data.</text>
</comment>
<sequence>MYIEPKNSKLTKFTDYVLVNYITEKALFPPKYLGSHLESFENTHPNKEESSYSEEDSNSSGEETDKTREIGTQVELNKNIEVEKLVERSITTAEDLAIFTDIANLLNNIIQVAQTPELRIELAEARIRELEDTQLENEVFLEGETKFKKEKINIINKRIRQIYKTSNPNLREISDLKKEKREILNFYIYYSYTVWKTNLNIGNHICDLENFIDDVKNNNC</sequence>
<name>A0A6G0T8F3_APHGL</name>
<feature type="compositionally biased region" description="Basic and acidic residues" evidence="1">
    <location>
        <begin position="41"/>
        <end position="50"/>
    </location>
</feature>
<keyword evidence="3" id="KW-1185">Reference proteome</keyword>
<dbReference type="AlphaFoldDB" id="A0A6G0T8F3"/>
<protein>
    <submittedName>
        <fullName evidence="2">Uncharacterized protein</fullName>
    </submittedName>
</protein>
<evidence type="ECO:0000313" key="2">
    <source>
        <dbReference type="EMBL" id="KAE9527846.1"/>
    </source>
</evidence>
<dbReference type="EMBL" id="VYZN01000050">
    <property type="protein sequence ID" value="KAE9527846.1"/>
    <property type="molecule type" value="Genomic_DNA"/>
</dbReference>
<organism evidence="2 3">
    <name type="scientific">Aphis glycines</name>
    <name type="common">Soybean aphid</name>
    <dbReference type="NCBI Taxonomy" id="307491"/>
    <lineage>
        <taxon>Eukaryota</taxon>
        <taxon>Metazoa</taxon>
        <taxon>Ecdysozoa</taxon>
        <taxon>Arthropoda</taxon>
        <taxon>Hexapoda</taxon>
        <taxon>Insecta</taxon>
        <taxon>Pterygota</taxon>
        <taxon>Neoptera</taxon>
        <taxon>Paraneoptera</taxon>
        <taxon>Hemiptera</taxon>
        <taxon>Sternorrhyncha</taxon>
        <taxon>Aphidomorpha</taxon>
        <taxon>Aphidoidea</taxon>
        <taxon>Aphididae</taxon>
        <taxon>Aphidini</taxon>
        <taxon>Aphis</taxon>
        <taxon>Aphis</taxon>
    </lineage>
</organism>
<evidence type="ECO:0000313" key="3">
    <source>
        <dbReference type="Proteomes" id="UP000475862"/>
    </source>
</evidence>
<feature type="region of interest" description="Disordered" evidence="1">
    <location>
        <begin position="41"/>
        <end position="72"/>
    </location>
</feature>
<reference evidence="2 3" key="1">
    <citation type="submission" date="2019-08" db="EMBL/GenBank/DDBJ databases">
        <title>The genome of the soybean aphid Biotype 1, its phylome, world population structure and adaptation to the North American continent.</title>
        <authorList>
            <person name="Giordano R."/>
            <person name="Donthu R.K."/>
            <person name="Hernandez A.G."/>
            <person name="Wright C.L."/>
            <person name="Zimin A.V."/>
        </authorList>
    </citation>
    <scope>NUCLEOTIDE SEQUENCE [LARGE SCALE GENOMIC DNA]</scope>
    <source>
        <tissue evidence="2">Whole aphids</tissue>
    </source>
</reference>
<gene>
    <name evidence="2" type="ORF">AGLY_012670</name>
</gene>
<proteinExistence type="predicted"/>
<accession>A0A6G0T8F3</accession>
<dbReference type="Proteomes" id="UP000475862">
    <property type="component" value="Unassembled WGS sequence"/>
</dbReference>
<evidence type="ECO:0000256" key="1">
    <source>
        <dbReference type="SAM" id="MobiDB-lite"/>
    </source>
</evidence>